<evidence type="ECO:0000313" key="18">
    <source>
        <dbReference type="Proteomes" id="UP000472267"/>
    </source>
</evidence>
<dbReference type="RefSeq" id="XP_029942735.1">
    <property type="nucleotide sequence ID" value="XM_030086875.1"/>
</dbReference>
<gene>
    <name evidence="17" type="primary">LOC115384637</name>
</gene>
<evidence type="ECO:0000256" key="16">
    <source>
        <dbReference type="SAM" id="Coils"/>
    </source>
</evidence>
<dbReference type="OrthoDB" id="10019582at2759"/>
<proteinExistence type="inferred from homology"/>
<evidence type="ECO:0000256" key="5">
    <source>
        <dbReference type="ARBA" id="ARBA00022968"/>
    </source>
</evidence>
<evidence type="ECO:0000256" key="3">
    <source>
        <dbReference type="ARBA" id="ARBA00022679"/>
    </source>
</evidence>
<dbReference type="Pfam" id="PF03567">
    <property type="entry name" value="Sulfotransfer_2"/>
    <property type="match status" value="1"/>
</dbReference>
<evidence type="ECO:0000256" key="4">
    <source>
        <dbReference type="ARBA" id="ARBA00022692"/>
    </source>
</evidence>
<keyword evidence="4" id="KW-0812">Transmembrane</keyword>
<name>A0A672I398_SALFA</name>
<keyword evidence="10" id="KW-1015">Disulfide bond</keyword>
<dbReference type="AlphaFoldDB" id="A0A672I398"/>
<reference evidence="17" key="2">
    <citation type="submission" date="2025-09" db="UniProtKB">
        <authorList>
            <consortium name="Ensembl"/>
        </authorList>
    </citation>
    <scope>IDENTIFICATION</scope>
</reference>
<dbReference type="GeneID" id="115384637"/>
<evidence type="ECO:0000256" key="12">
    <source>
        <dbReference type="ARBA" id="ARBA00039773"/>
    </source>
</evidence>
<keyword evidence="7" id="KW-0333">Golgi apparatus</keyword>
<comment type="similarity">
    <text evidence="2">Belongs to the sulfotransferase 3 family.</text>
</comment>
<sequence length="352" mass="41305">MGLWKIMMPQKIQLLAVLVFGVAVMLIENQIQKLDESRAKLESVLLKREVAETERRVGEDQPVAARGDNTVIIYNRVPKTASTSFTNIAYDLCRKNQFHVLHVNISRNNPVLSLQDQIRFVKNITSWKEKKPGFYHGHMAYLDFAKYGVKDKPLYINVVRDPIERLVSYYYFLRSGDDYRRGLRRRKQGDKQTFDECVSSGGPDCKPEKLWMQIPFFCGHVSECWNVGSRWALEQAKYNLMNQYLLVGVTEELEDFVMILEAALPRFFKGATELYRTGNKSHLRKTNDKKPLTKETMEKLRQSDVWKLENEFYEFVLKYFQFVRAHAVRKKDGELYILAQSFFYEKIHPKAN</sequence>
<keyword evidence="5" id="KW-0735">Signal-anchor</keyword>
<evidence type="ECO:0000313" key="17">
    <source>
        <dbReference type="Ensembl" id="ENSSFAP00005035634.1"/>
    </source>
</evidence>
<dbReference type="PANTHER" id="PTHR12129">
    <property type="entry name" value="HEPARAN SULFATE 2-O-SULFOTRANSFERASE"/>
    <property type="match status" value="1"/>
</dbReference>
<dbReference type="InterPro" id="IPR007734">
    <property type="entry name" value="Heparan_SO4_2-O-STrfase"/>
</dbReference>
<dbReference type="SUPFAM" id="SSF52540">
    <property type="entry name" value="P-loop containing nucleoside triphosphate hydrolases"/>
    <property type="match status" value="1"/>
</dbReference>
<dbReference type="InterPro" id="IPR005331">
    <property type="entry name" value="Sulfotransferase"/>
</dbReference>
<evidence type="ECO:0000256" key="13">
    <source>
        <dbReference type="ARBA" id="ARBA00093643"/>
    </source>
</evidence>
<accession>A0A672I398</accession>
<keyword evidence="9" id="KW-0472">Membrane</keyword>
<evidence type="ECO:0000256" key="10">
    <source>
        <dbReference type="ARBA" id="ARBA00023157"/>
    </source>
</evidence>
<dbReference type="GO" id="GO:0000139">
    <property type="term" value="C:Golgi membrane"/>
    <property type="evidence" value="ECO:0007669"/>
    <property type="project" value="UniProtKB-SubCell"/>
</dbReference>
<dbReference type="GO" id="GO:0004394">
    <property type="term" value="F:heparan sulfate 2-sulfotransferase activity"/>
    <property type="evidence" value="ECO:0007669"/>
    <property type="project" value="TreeGrafter"/>
</dbReference>
<organism evidence="17 18">
    <name type="scientific">Salarias fasciatus</name>
    <name type="common">Jewelled blenny</name>
    <name type="synonym">Blennius fasciatus</name>
    <dbReference type="NCBI Taxonomy" id="181472"/>
    <lineage>
        <taxon>Eukaryota</taxon>
        <taxon>Metazoa</taxon>
        <taxon>Chordata</taxon>
        <taxon>Craniata</taxon>
        <taxon>Vertebrata</taxon>
        <taxon>Euteleostomi</taxon>
        <taxon>Actinopterygii</taxon>
        <taxon>Neopterygii</taxon>
        <taxon>Teleostei</taxon>
        <taxon>Neoteleostei</taxon>
        <taxon>Acanthomorphata</taxon>
        <taxon>Ovalentaria</taxon>
        <taxon>Blenniimorphae</taxon>
        <taxon>Blenniiformes</taxon>
        <taxon>Blennioidei</taxon>
        <taxon>Blenniidae</taxon>
        <taxon>Salariinae</taxon>
        <taxon>Salarias</taxon>
    </lineage>
</organism>
<keyword evidence="8 16" id="KW-0175">Coiled coil</keyword>
<comment type="subcellular location">
    <subcellularLocation>
        <location evidence="1">Golgi apparatus membrane</location>
        <topology evidence="1">Single-pass type II membrane protein</topology>
    </subcellularLocation>
</comment>
<evidence type="ECO:0000256" key="2">
    <source>
        <dbReference type="ARBA" id="ARBA00010569"/>
    </source>
</evidence>
<dbReference type="OMA" id="YLDFAXN"/>
<keyword evidence="3" id="KW-0808">Transferase</keyword>
<evidence type="ECO:0000256" key="15">
    <source>
        <dbReference type="ARBA" id="ARBA00093675"/>
    </source>
</evidence>
<dbReference type="InParanoid" id="A0A672I398"/>
<dbReference type="FunFam" id="3.40.50.300:FF:000534">
    <property type="entry name" value="Heparan sulfate 2-O-sulfotransferase 1"/>
    <property type="match status" value="1"/>
</dbReference>
<dbReference type="Ensembl" id="ENSSFAT00005036978.1">
    <property type="protein sequence ID" value="ENSSFAP00005035634.1"/>
    <property type="gene ID" value="ENSSFAG00005018037.1"/>
</dbReference>
<protein>
    <recommendedName>
        <fullName evidence="12">Heparan sulfate 2-O-sulfotransferase 1</fullName>
    </recommendedName>
    <alternativeName>
        <fullName evidence="15">2-O-sulfotransferase</fullName>
    </alternativeName>
    <alternativeName>
        <fullName evidence="14">HS 2-O-sulfotransferase</fullName>
    </alternativeName>
    <alternativeName>
        <fullName evidence="13">Heparan sulfate 2-sulfotransferase</fullName>
    </alternativeName>
</protein>
<keyword evidence="6" id="KW-1133">Transmembrane helix</keyword>
<evidence type="ECO:0000256" key="1">
    <source>
        <dbReference type="ARBA" id="ARBA00004323"/>
    </source>
</evidence>
<dbReference type="Proteomes" id="UP000472267">
    <property type="component" value="Unassembled WGS sequence"/>
</dbReference>
<evidence type="ECO:0000256" key="14">
    <source>
        <dbReference type="ARBA" id="ARBA00093670"/>
    </source>
</evidence>
<dbReference type="PANTHER" id="PTHR12129:SF17">
    <property type="entry name" value="HEPARAN SULFATE 2-O-SULFOTRANSFERASE 1"/>
    <property type="match status" value="1"/>
</dbReference>
<evidence type="ECO:0000256" key="11">
    <source>
        <dbReference type="ARBA" id="ARBA00023180"/>
    </source>
</evidence>
<evidence type="ECO:0000256" key="9">
    <source>
        <dbReference type="ARBA" id="ARBA00023136"/>
    </source>
</evidence>
<reference evidence="17" key="1">
    <citation type="submission" date="2025-08" db="UniProtKB">
        <authorList>
            <consortium name="Ensembl"/>
        </authorList>
    </citation>
    <scope>IDENTIFICATION</scope>
</reference>
<dbReference type="InterPro" id="IPR027417">
    <property type="entry name" value="P-loop_NTPase"/>
</dbReference>
<evidence type="ECO:0000256" key="8">
    <source>
        <dbReference type="ARBA" id="ARBA00023054"/>
    </source>
</evidence>
<evidence type="ECO:0000256" key="6">
    <source>
        <dbReference type="ARBA" id="ARBA00022989"/>
    </source>
</evidence>
<dbReference type="Gene3D" id="3.40.50.300">
    <property type="entry name" value="P-loop containing nucleotide triphosphate hydrolases"/>
    <property type="match status" value="1"/>
</dbReference>
<dbReference type="RefSeq" id="XP_029942736.1">
    <property type="nucleotide sequence ID" value="XM_030086876.1"/>
</dbReference>
<evidence type="ECO:0000256" key="7">
    <source>
        <dbReference type="ARBA" id="ARBA00023034"/>
    </source>
</evidence>
<keyword evidence="11" id="KW-0325">Glycoprotein</keyword>
<feature type="coiled-coil region" evidence="16">
    <location>
        <begin position="24"/>
        <end position="54"/>
    </location>
</feature>
<keyword evidence="18" id="KW-1185">Reference proteome</keyword>